<comment type="caution">
    <text evidence="1">The sequence shown here is derived from an EMBL/GenBank/DDBJ whole genome shotgun (WGS) entry which is preliminary data.</text>
</comment>
<evidence type="ECO:0000313" key="1">
    <source>
        <dbReference type="EMBL" id="KAK9146485.1"/>
    </source>
</evidence>
<dbReference type="PANTHER" id="PTHR28674">
    <property type="entry name" value="SIMILAR TO DNA SEGMENT, CHR 10, WAYNE STATE UNIVERSITY 102,-EXPRESSED"/>
    <property type="match status" value="1"/>
</dbReference>
<dbReference type="EMBL" id="JBBNAE010000002">
    <property type="protein sequence ID" value="KAK9146485.1"/>
    <property type="molecule type" value="Genomic_DNA"/>
</dbReference>
<keyword evidence="2" id="KW-1185">Reference proteome</keyword>
<dbReference type="PANTHER" id="PTHR28674:SF1">
    <property type="entry name" value="NOP PROTEIN CHAPERONE 1"/>
    <property type="match status" value="1"/>
</dbReference>
<dbReference type="AlphaFoldDB" id="A0AAP0PLX9"/>
<evidence type="ECO:0000313" key="2">
    <source>
        <dbReference type="Proteomes" id="UP001417504"/>
    </source>
</evidence>
<accession>A0AAP0PLX9</accession>
<organism evidence="1 2">
    <name type="scientific">Stephania japonica</name>
    <dbReference type="NCBI Taxonomy" id="461633"/>
    <lineage>
        <taxon>Eukaryota</taxon>
        <taxon>Viridiplantae</taxon>
        <taxon>Streptophyta</taxon>
        <taxon>Embryophyta</taxon>
        <taxon>Tracheophyta</taxon>
        <taxon>Spermatophyta</taxon>
        <taxon>Magnoliopsida</taxon>
        <taxon>Ranunculales</taxon>
        <taxon>Menispermaceae</taxon>
        <taxon>Menispermoideae</taxon>
        <taxon>Cissampelideae</taxon>
        <taxon>Stephania</taxon>
    </lineage>
</organism>
<dbReference type="InterPro" id="IPR027921">
    <property type="entry name" value="NOPCHAP1"/>
</dbReference>
<gene>
    <name evidence="1" type="ORF">Sjap_006388</name>
</gene>
<reference evidence="1 2" key="1">
    <citation type="submission" date="2024-01" db="EMBL/GenBank/DDBJ databases">
        <title>Genome assemblies of Stephania.</title>
        <authorList>
            <person name="Yang L."/>
        </authorList>
    </citation>
    <scope>NUCLEOTIDE SEQUENCE [LARGE SCALE GENOMIC DNA]</scope>
    <source>
        <strain evidence="1">QJT</strain>
        <tissue evidence="1">Leaf</tissue>
    </source>
</reference>
<protein>
    <submittedName>
        <fullName evidence="1">Uncharacterized protein</fullName>
    </submittedName>
</protein>
<proteinExistence type="predicted"/>
<dbReference type="GO" id="GO:0062064">
    <property type="term" value="F:box C/D methylation guide snoRNP complex binding"/>
    <property type="evidence" value="ECO:0007669"/>
    <property type="project" value="TreeGrafter"/>
</dbReference>
<name>A0AAP0PLX9_9MAGN</name>
<dbReference type="GO" id="GO:0000492">
    <property type="term" value="P:box C/D snoRNP assembly"/>
    <property type="evidence" value="ECO:0007669"/>
    <property type="project" value="InterPro"/>
</dbReference>
<sequence length="93" mass="10063">MAESNRKQQDNAVKNSDEYDIEVLNGNENEYIEMANLQDFLLGVADPHTPEAVAAAESTILGSHSVVDLVVAASDSCSSGDDQAKKRLKIQEL</sequence>
<dbReference type="Proteomes" id="UP001417504">
    <property type="component" value="Unassembled WGS sequence"/>
</dbReference>